<sequence length="199" mass="22134">MKQPVFIVLLTVLLAGCAGEPMYTQSSEAKVFNKTTVSERNLHSFAKQLAVSMFDTMPKLNADNRIAVGSFLPEGDLIDQQNYQLVTLGNQVQSSLQTLYTQVGASVIEFKASEHINIADNQDIMLSRKQSDLANKLAINYFLTGTISQVENGFIVNARLIDLADKRVVSAATEIFPANLNWQKNKVLLRNGKLYRSTY</sequence>
<dbReference type="PROSITE" id="PS51257">
    <property type="entry name" value="PROKAR_LIPOPROTEIN"/>
    <property type="match status" value="1"/>
</dbReference>
<dbReference type="RefSeq" id="WP_038640340.1">
    <property type="nucleotide sequence ID" value="NZ_CP009888.1"/>
</dbReference>
<organism evidence="2 3">
    <name type="scientific">Pseudoalteromonas piratica</name>
    <dbReference type="NCBI Taxonomy" id="1348114"/>
    <lineage>
        <taxon>Bacteria</taxon>
        <taxon>Pseudomonadati</taxon>
        <taxon>Pseudomonadota</taxon>
        <taxon>Gammaproteobacteria</taxon>
        <taxon>Alteromonadales</taxon>
        <taxon>Pseudoalteromonadaceae</taxon>
        <taxon>Pseudoalteromonas</taxon>
    </lineage>
</organism>
<dbReference type="EMBL" id="CP009888">
    <property type="protein sequence ID" value="AIY64923.1"/>
    <property type="molecule type" value="Genomic_DNA"/>
</dbReference>
<reference evidence="2 3" key="1">
    <citation type="submission" date="2014-11" db="EMBL/GenBank/DDBJ databases">
        <title>Complete Genome Sequence of Pseudoalteromonas sp. Strain OCN003 Isolated from Kaneohe Bay, Oahu, Hawaii.</title>
        <authorList>
            <person name="Beurmann S."/>
            <person name="Videau P."/>
            <person name="Ushijima B."/>
            <person name="Smith A.M."/>
            <person name="Aeby G.S."/>
            <person name="Callahan S.M."/>
            <person name="Belcaid M."/>
        </authorList>
    </citation>
    <scope>NUCLEOTIDE SEQUENCE [LARGE SCALE GENOMIC DNA]</scope>
    <source>
        <strain evidence="2 3">OCN003</strain>
    </source>
</reference>
<evidence type="ECO:0000313" key="2">
    <source>
        <dbReference type="EMBL" id="AIY64923.1"/>
    </source>
</evidence>
<dbReference type="AlphaFoldDB" id="A0A0A7EEF0"/>
<evidence type="ECO:0000259" key="1">
    <source>
        <dbReference type="Pfam" id="PF17680"/>
    </source>
</evidence>
<dbReference type="PIRSF" id="PIRSF028688">
    <property type="entry name" value="UCP_imp_028688"/>
    <property type="match status" value="1"/>
</dbReference>
<protein>
    <recommendedName>
        <fullName evidence="1">FlgO domain-containing protein</fullName>
    </recommendedName>
</protein>
<dbReference type="eggNOG" id="COG5616">
    <property type="taxonomic scope" value="Bacteria"/>
</dbReference>
<dbReference type="InterPro" id="IPR014549">
    <property type="entry name" value="FlgO"/>
</dbReference>
<accession>A0A0A7EEF0</accession>
<dbReference type="Pfam" id="PF17680">
    <property type="entry name" value="FlgO"/>
    <property type="match status" value="1"/>
</dbReference>
<feature type="domain" description="FlgO" evidence="1">
    <location>
        <begin position="48"/>
        <end position="180"/>
    </location>
</feature>
<dbReference type="HOGENOM" id="CLU_119056_0_0_6"/>
<keyword evidence="3" id="KW-1185">Reference proteome</keyword>
<evidence type="ECO:0000313" key="3">
    <source>
        <dbReference type="Proteomes" id="UP000030341"/>
    </source>
</evidence>
<dbReference type="OrthoDB" id="6385614at2"/>
<gene>
    <name evidence="2" type="ORF">OM33_06990</name>
</gene>
<dbReference type="InterPro" id="IPR041215">
    <property type="entry name" value="FlgO_dom"/>
</dbReference>
<dbReference type="STRING" id="1348114.OM33_06990"/>
<name>A0A0A7EEF0_9GAMM</name>
<dbReference type="Proteomes" id="UP000030341">
    <property type="component" value="Chromosome 1"/>
</dbReference>
<dbReference type="KEGG" id="pseo:OM33_06990"/>
<proteinExistence type="predicted"/>